<accession>A0A811SLC0</accession>
<dbReference type="CDD" id="cd23509">
    <property type="entry name" value="Gnk2-like"/>
    <property type="match status" value="1"/>
</dbReference>
<name>A0A811SLC0_9POAL</name>
<feature type="domain" description="Gnk2-homologous" evidence="4">
    <location>
        <begin position="20"/>
        <end position="96"/>
    </location>
</feature>
<dbReference type="EMBL" id="CAJGYO010000376">
    <property type="protein sequence ID" value="CAD6342035.1"/>
    <property type="molecule type" value="Genomic_DNA"/>
</dbReference>
<dbReference type="InterPro" id="IPR002902">
    <property type="entry name" value="GNK2"/>
</dbReference>
<gene>
    <name evidence="5" type="ORF">NCGR_LOCUS66133</name>
</gene>
<reference evidence="5" key="1">
    <citation type="submission" date="2020-10" db="EMBL/GenBank/DDBJ databases">
        <authorList>
            <person name="Han B."/>
            <person name="Lu T."/>
            <person name="Zhao Q."/>
            <person name="Huang X."/>
            <person name="Zhao Y."/>
        </authorList>
    </citation>
    <scope>NUCLEOTIDE SEQUENCE</scope>
</reference>
<evidence type="ECO:0000256" key="2">
    <source>
        <dbReference type="ARBA" id="ARBA00022737"/>
    </source>
</evidence>
<dbReference type="Pfam" id="PF01657">
    <property type="entry name" value="Stress-antifung"/>
    <property type="match status" value="1"/>
</dbReference>
<dbReference type="PROSITE" id="PS51473">
    <property type="entry name" value="GNK2"/>
    <property type="match status" value="1"/>
</dbReference>
<dbReference type="OrthoDB" id="634067at2759"/>
<evidence type="ECO:0000313" key="6">
    <source>
        <dbReference type="Proteomes" id="UP000604825"/>
    </source>
</evidence>
<keyword evidence="2" id="KW-0677">Repeat</keyword>
<sequence length="96" mass="10019">MAMLLVLPLLLLVLPLVAPYLPWQHCGSSGNDTAGSKYQANLQLLSTSLPSNASSSPALFTKASAGAVPDQVFALALCRGNTNASSCLRLHDARLP</sequence>
<evidence type="ECO:0000256" key="1">
    <source>
        <dbReference type="ARBA" id="ARBA00022729"/>
    </source>
</evidence>
<evidence type="ECO:0000313" key="5">
    <source>
        <dbReference type="EMBL" id="CAD6342035.1"/>
    </source>
</evidence>
<dbReference type="InterPro" id="IPR038408">
    <property type="entry name" value="GNK2_sf"/>
</dbReference>
<feature type="signal peptide" evidence="3">
    <location>
        <begin position="1"/>
        <end position="19"/>
    </location>
</feature>
<keyword evidence="6" id="KW-1185">Reference proteome</keyword>
<feature type="chain" id="PRO_5032342554" description="Gnk2-homologous domain-containing protein" evidence="3">
    <location>
        <begin position="20"/>
        <end position="96"/>
    </location>
</feature>
<dbReference type="PANTHER" id="PTHR32099:SF42">
    <property type="entry name" value="CYSTEINE-RICH RECEPTOR-LIKE PROTEIN KINASE 9-RELATED"/>
    <property type="match status" value="1"/>
</dbReference>
<dbReference type="AlphaFoldDB" id="A0A811SLC0"/>
<dbReference type="Gene3D" id="3.30.430.20">
    <property type="entry name" value="Gnk2 domain, C-X8-C-X2-C motif"/>
    <property type="match status" value="1"/>
</dbReference>
<dbReference type="PANTHER" id="PTHR32099">
    <property type="entry name" value="CYSTEINE-RICH REPEAT SECRETORY PROTEIN"/>
    <property type="match status" value="1"/>
</dbReference>
<keyword evidence="1 3" id="KW-0732">Signal</keyword>
<dbReference type="Proteomes" id="UP000604825">
    <property type="component" value="Unassembled WGS sequence"/>
</dbReference>
<comment type="caution">
    <text evidence="5">The sequence shown here is derived from an EMBL/GenBank/DDBJ whole genome shotgun (WGS) entry which is preliminary data.</text>
</comment>
<organism evidence="5 6">
    <name type="scientific">Miscanthus lutarioriparius</name>
    <dbReference type="NCBI Taxonomy" id="422564"/>
    <lineage>
        <taxon>Eukaryota</taxon>
        <taxon>Viridiplantae</taxon>
        <taxon>Streptophyta</taxon>
        <taxon>Embryophyta</taxon>
        <taxon>Tracheophyta</taxon>
        <taxon>Spermatophyta</taxon>
        <taxon>Magnoliopsida</taxon>
        <taxon>Liliopsida</taxon>
        <taxon>Poales</taxon>
        <taxon>Poaceae</taxon>
        <taxon>PACMAD clade</taxon>
        <taxon>Panicoideae</taxon>
        <taxon>Andropogonodae</taxon>
        <taxon>Andropogoneae</taxon>
        <taxon>Saccharinae</taxon>
        <taxon>Miscanthus</taxon>
    </lineage>
</organism>
<protein>
    <recommendedName>
        <fullName evidence="4">Gnk2-homologous domain-containing protein</fullName>
    </recommendedName>
</protein>
<evidence type="ECO:0000256" key="3">
    <source>
        <dbReference type="SAM" id="SignalP"/>
    </source>
</evidence>
<proteinExistence type="predicted"/>
<evidence type="ECO:0000259" key="4">
    <source>
        <dbReference type="PROSITE" id="PS51473"/>
    </source>
</evidence>